<evidence type="ECO:0000256" key="4">
    <source>
        <dbReference type="ARBA" id="ARBA00022989"/>
    </source>
</evidence>
<keyword evidence="4 8" id="KW-1133">Transmembrane helix</keyword>
<dbReference type="RefSeq" id="XP_014483441.1">
    <property type="nucleotide sequence ID" value="XM_014627955.1"/>
</dbReference>
<protein>
    <recommendedName>
        <fullName evidence="8">Gustatory receptor</fullName>
    </recommendedName>
</protein>
<evidence type="ECO:0000256" key="5">
    <source>
        <dbReference type="ARBA" id="ARBA00023136"/>
    </source>
</evidence>
<dbReference type="AlphaFoldDB" id="A0A6P3XY31"/>
<dbReference type="GO" id="GO:0005886">
    <property type="term" value="C:plasma membrane"/>
    <property type="evidence" value="ECO:0007669"/>
    <property type="project" value="UniProtKB-SubCell"/>
</dbReference>
<evidence type="ECO:0000256" key="7">
    <source>
        <dbReference type="ARBA" id="ARBA00023224"/>
    </source>
</evidence>
<dbReference type="GO" id="GO:0030425">
    <property type="term" value="C:dendrite"/>
    <property type="evidence" value="ECO:0007669"/>
    <property type="project" value="TreeGrafter"/>
</dbReference>
<dbReference type="GO" id="GO:0043025">
    <property type="term" value="C:neuronal cell body"/>
    <property type="evidence" value="ECO:0007669"/>
    <property type="project" value="TreeGrafter"/>
</dbReference>
<evidence type="ECO:0000313" key="9">
    <source>
        <dbReference type="Proteomes" id="UP000515204"/>
    </source>
</evidence>
<dbReference type="PANTHER" id="PTHR21143:SF121">
    <property type="entry name" value="GUSTATORY AND ODORANT RECEPTOR 21A"/>
    <property type="match status" value="1"/>
</dbReference>
<dbReference type="PANTHER" id="PTHR21143">
    <property type="entry name" value="INVERTEBRATE GUSTATORY RECEPTOR"/>
    <property type="match status" value="1"/>
</dbReference>
<gene>
    <name evidence="10" type="primary">LOC106748981</name>
</gene>
<dbReference type="OrthoDB" id="7547218at2759"/>
<proteinExistence type="inferred from homology"/>
<evidence type="ECO:0000313" key="10">
    <source>
        <dbReference type="RefSeq" id="XP_014483441.1"/>
    </source>
</evidence>
<feature type="transmembrane region" description="Helical" evidence="8">
    <location>
        <begin position="127"/>
        <end position="151"/>
    </location>
</feature>
<dbReference type="GO" id="GO:0050909">
    <property type="term" value="P:sensory perception of taste"/>
    <property type="evidence" value="ECO:0007669"/>
    <property type="project" value="InterPro"/>
</dbReference>
<keyword evidence="3 8" id="KW-0812">Transmembrane</keyword>
<evidence type="ECO:0000256" key="2">
    <source>
        <dbReference type="ARBA" id="ARBA00022475"/>
    </source>
</evidence>
<feature type="transmembrane region" description="Helical" evidence="8">
    <location>
        <begin position="163"/>
        <end position="188"/>
    </location>
</feature>
<comment type="function">
    <text evidence="8">Gustatory receptor which mediates acceptance or avoidance behavior, depending on its substrates.</text>
</comment>
<sequence>MKIFAAPECLSDAVAPLVTMNYLAGLRIFKYPRGKLRIVLSLIYLLLLSSIFCVSMYMEYKFYKQMTLLKLEHILYEFVLYICAFVTLYEMVLGYFYTKTINACYQKITKIDETLRQLGSTFNYSEMYFLSIGAVIIWFLYILCSVIVVTVEMRKSVADVSTMIWIIIADVHTFNIGLVLIFEFSIFVRCLQTRFKLVNELLKESVSTAKKKKSLDISVTEDHTKIMDSEQSQNILSTEVSSQLNLQSRIRTSILRKRNLVRSRTRSALSSQFQKQLQMELQNQSNNQFRDSSSVQRSVTAAQYQTNIHLLQTIRQVHLELCRVLKSLCISFGVQIASEIGICIIYFTLFLYELYNNIYQWRVATKGSLIDQISGQIIVASDYVLEIVLVSIVCKHAANEGKKTSAIIQEIYGCCPDIDIREEIQQFNIQIAQSPVEFFTFGISLNYQLLGSCLKTVTTYLVIMIQMSDSLESRKTFERQRAIKEF</sequence>
<comment type="similarity">
    <text evidence="8">Belongs to the insect chemoreceptor superfamily. Gustatory receptor (GR) family.</text>
</comment>
<feature type="transmembrane region" description="Helical" evidence="8">
    <location>
        <begin position="36"/>
        <end position="58"/>
    </location>
</feature>
<dbReference type="GO" id="GO:0030424">
    <property type="term" value="C:axon"/>
    <property type="evidence" value="ECO:0007669"/>
    <property type="project" value="TreeGrafter"/>
</dbReference>
<dbReference type="Pfam" id="PF08395">
    <property type="entry name" value="7tm_7"/>
    <property type="match status" value="2"/>
</dbReference>
<keyword evidence="9" id="KW-1185">Reference proteome</keyword>
<comment type="caution">
    <text evidence="8">Lacks conserved residue(s) required for the propagation of feature annotation.</text>
</comment>
<dbReference type="GO" id="GO:0007165">
    <property type="term" value="P:signal transduction"/>
    <property type="evidence" value="ECO:0007669"/>
    <property type="project" value="UniProtKB-KW"/>
</dbReference>
<reference evidence="10" key="1">
    <citation type="submission" date="2025-08" db="UniProtKB">
        <authorList>
            <consortium name="RefSeq"/>
        </authorList>
    </citation>
    <scope>IDENTIFICATION</scope>
</reference>
<feature type="transmembrane region" description="Helical" evidence="8">
    <location>
        <begin position="328"/>
        <end position="352"/>
    </location>
</feature>
<evidence type="ECO:0000256" key="6">
    <source>
        <dbReference type="ARBA" id="ARBA00023170"/>
    </source>
</evidence>
<evidence type="ECO:0000256" key="3">
    <source>
        <dbReference type="ARBA" id="ARBA00022692"/>
    </source>
</evidence>
<keyword evidence="5 8" id="KW-0472">Membrane</keyword>
<dbReference type="InterPro" id="IPR013604">
    <property type="entry name" value="7TM_chemorcpt"/>
</dbReference>
<comment type="subcellular location">
    <subcellularLocation>
        <location evidence="1 8">Cell membrane</location>
        <topology evidence="1 8">Multi-pass membrane protein</topology>
    </subcellularLocation>
</comment>
<name>A0A6P3XY31_DINQU</name>
<keyword evidence="2 8" id="KW-1003">Cell membrane</keyword>
<dbReference type="Proteomes" id="UP000515204">
    <property type="component" value="Unplaced"/>
</dbReference>
<dbReference type="KEGG" id="dqu:106748981"/>
<dbReference type="GeneID" id="106748981"/>
<evidence type="ECO:0000256" key="1">
    <source>
        <dbReference type="ARBA" id="ARBA00004651"/>
    </source>
</evidence>
<keyword evidence="7 8" id="KW-0807">Transducer</keyword>
<evidence type="ECO:0000256" key="8">
    <source>
        <dbReference type="RuleBase" id="RU363108"/>
    </source>
</evidence>
<keyword evidence="6 8" id="KW-0675">Receptor</keyword>
<accession>A0A6P3XY31</accession>
<organism evidence="9 10">
    <name type="scientific">Dinoponera quadriceps</name>
    <name type="common">South American ant</name>
    <dbReference type="NCBI Taxonomy" id="609295"/>
    <lineage>
        <taxon>Eukaryota</taxon>
        <taxon>Metazoa</taxon>
        <taxon>Ecdysozoa</taxon>
        <taxon>Arthropoda</taxon>
        <taxon>Hexapoda</taxon>
        <taxon>Insecta</taxon>
        <taxon>Pterygota</taxon>
        <taxon>Neoptera</taxon>
        <taxon>Endopterygota</taxon>
        <taxon>Hymenoptera</taxon>
        <taxon>Apocrita</taxon>
        <taxon>Aculeata</taxon>
        <taxon>Formicoidea</taxon>
        <taxon>Formicidae</taxon>
        <taxon>Ponerinae</taxon>
        <taxon>Ponerini</taxon>
        <taxon>Dinoponera</taxon>
    </lineage>
</organism>
<feature type="transmembrane region" description="Helical" evidence="8">
    <location>
        <begin position="78"/>
        <end position="97"/>
    </location>
</feature>